<evidence type="ECO:0000313" key="9">
    <source>
        <dbReference type="EMBL" id="WOL00966.1"/>
    </source>
</evidence>
<keyword evidence="5 8" id="KW-0378">Hydrolase</keyword>
<evidence type="ECO:0000313" key="10">
    <source>
        <dbReference type="Proteomes" id="UP001327560"/>
    </source>
</evidence>
<keyword evidence="10" id="KW-1185">Reference proteome</keyword>
<keyword evidence="4" id="KW-0964">Secreted</keyword>
<dbReference type="Pfam" id="PF00295">
    <property type="entry name" value="Glyco_hydro_28"/>
    <property type="match status" value="2"/>
</dbReference>
<dbReference type="GO" id="GO:0005975">
    <property type="term" value="P:carbohydrate metabolic process"/>
    <property type="evidence" value="ECO:0007669"/>
    <property type="project" value="InterPro"/>
</dbReference>
<keyword evidence="3" id="KW-0134">Cell wall</keyword>
<evidence type="ECO:0000256" key="7">
    <source>
        <dbReference type="ARBA" id="ARBA00023316"/>
    </source>
</evidence>
<dbReference type="GO" id="GO:0004650">
    <property type="term" value="F:polygalacturonase activity"/>
    <property type="evidence" value="ECO:0007669"/>
    <property type="project" value="InterPro"/>
</dbReference>
<keyword evidence="7" id="KW-0961">Cell wall biogenesis/degradation</keyword>
<sequence>MLNKIQSNRTLDGIPITRLDETQRYKYLTKKPRNNASAFQEAWNASCLTVGKTRLLIPNGNYLVSPLMFKGPCKSIMVMKVKGQILASTNLKIYEKNWIEFQYIDGLIISSGGIFNGQGASAWPHNECPKKHKCKVPPIVINSIIRTGDDCISIGSGSKNLRISDVFCGPDHDISIRSLGKQANKKDVVGLTVTDFIFEDIIMNNVYNSIIIDQEYCPFEYCAEKDPSTVKVNNIKFKNIRETSMSDEAIKLICNASHSCEDVQLSDINLKYKGSFEIGNFVFN</sequence>
<evidence type="ECO:0000256" key="1">
    <source>
        <dbReference type="ARBA" id="ARBA00004191"/>
    </source>
</evidence>
<dbReference type="GO" id="GO:0071555">
    <property type="term" value="P:cell wall organization"/>
    <property type="evidence" value="ECO:0007669"/>
    <property type="project" value="UniProtKB-KW"/>
</dbReference>
<name>A0AAQ3Q6P2_9LILI</name>
<reference evidence="9 10" key="1">
    <citation type="submission" date="2023-10" db="EMBL/GenBank/DDBJ databases">
        <title>Chromosome-scale genome assembly provides insights into flower coloration mechanisms of Canna indica.</title>
        <authorList>
            <person name="Li C."/>
        </authorList>
    </citation>
    <scope>NUCLEOTIDE SEQUENCE [LARGE SCALE GENOMIC DNA]</scope>
    <source>
        <tissue evidence="9">Flower</tissue>
    </source>
</reference>
<dbReference type="SUPFAM" id="SSF51126">
    <property type="entry name" value="Pectin lyase-like"/>
    <property type="match status" value="1"/>
</dbReference>
<dbReference type="Gene3D" id="2.160.20.10">
    <property type="entry name" value="Single-stranded right-handed beta-helix, Pectin lyase-like"/>
    <property type="match status" value="2"/>
</dbReference>
<comment type="subcellular location">
    <subcellularLocation>
        <location evidence="1">Secreted</location>
        <location evidence="1">Cell wall</location>
    </subcellularLocation>
</comment>
<accession>A0AAQ3Q6P2</accession>
<evidence type="ECO:0000256" key="4">
    <source>
        <dbReference type="ARBA" id="ARBA00022525"/>
    </source>
</evidence>
<evidence type="ECO:0000256" key="8">
    <source>
        <dbReference type="RuleBase" id="RU361169"/>
    </source>
</evidence>
<evidence type="ECO:0000256" key="3">
    <source>
        <dbReference type="ARBA" id="ARBA00022512"/>
    </source>
</evidence>
<dbReference type="PANTHER" id="PTHR31375">
    <property type="match status" value="1"/>
</dbReference>
<evidence type="ECO:0000256" key="2">
    <source>
        <dbReference type="ARBA" id="ARBA00008834"/>
    </source>
</evidence>
<dbReference type="InterPro" id="IPR000743">
    <property type="entry name" value="Glyco_hydro_28"/>
</dbReference>
<organism evidence="9 10">
    <name type="scientific">Canna indica</name>
    <name type="common">Indian-shot</name>
    <dbReference type="NCBI Taxonomy" id="4628"/>
    <lineage>
        <taxon>Eukaryota</taxon>
        <taxon>Viridiplantae</taxon>
        <taxon>Streptophyta</taxon>
        <taxon>Embryophyta</taxon>
        <taxon>Tracheophyta</taxon>
        <taxon>Spermatophyta</taxon>
        <taxon>Magnoliopsida</taxon>
        <taxon>Liliopsida</taxon>
        <taxon>Zingiberales</taxon>
        <taxon>Cannaceae</taxon>
        <taxon>Canna</taxon>
    </lineage>
</organism>
<proteinExistence type="inferred from homology"/>
<protein>
    <submittedName>
        <fullName evidence="9">Uncharacterized protein</fullName>
    </submittedName>
</protein>
<keyword evidence="6 8" id="KW-0326">Glycosidase</keyword>
<evidence type="ECO:0000256" key="5">
    <source>
        <dbReference type="ARBA" id="ARBA00022801"/>
    </source>
</evidence>
<dbReference type="AlphaFoldDB" id="A0AAQ3Q6P2"/>
<dbReference type="EMBL" id="CP136892">
    <property type="protein sequence ID" value="WOL00966.1"/>
    <property type="molecule type" value="Genomic_DNA"/>
</dbReference>
<dbReference type="InterPro" id="IPR011050">
    <property type="entry name" value="Pectin_lyase_fold/virulence"/>
</dbReference>
<dbReference type="InterPro" id="IPR012334">
    <property type="entry name" value="Pectin_lyas_fold"/>
</dbReference>
<comment type="similarity">
    <text evidence="2 8">Belongs to the glycosyl hydrolase 28 family.</text>
</comment>
<gene>
    <name evidence="9" type="ORF">Cni_G09679</name>
</gene>
<evidence type="ECO:0000256" key="6">
    <source>
        <dbReference type="ARBA" id="ARBA00023295"/>
    </source>
</evidence>
<dbReference type="Proteomes" id="UP001327560">
    <property type="component" value="Chromosome 3"/>
</dbReference>